<comment type="caution">
    <text evidence="1">The sequence shown here is derived from an EMBL/GenBank/DDBJ whole genome shotgun (WGS) entry which is preliminary data.</text>
</comment>
<dbReference type="Proteomes" id="UP001148662">
    <property type="component" value="Unassembled WGS sequence"/>
</dbReference>
<reference evidence="1" key="1">
    <citation type="submission" date="2022-07" db="EMBL/GenBank/DDBJ databases">
        <title>Genome Sequence of Phlebia brevispora.</title>
        <authorList>
            <person name="Buettner E."/>
        </authorList>
    </citation>
    <scope>NUCLEOTIDE SEQUENCE</scope>
    <source>
        <strain evidence="1">MPL23</strain>
    </source>
</reference>
<gene>
    <name evidence="1" type="ORF">NM688_g135</name>
</gene>
<proteinExistence type="predicted"/>
<organism evidence="1 2">
    <name type="scientific">Phlebia brevispora</name>
    <dbReference type="NCBI Taxonomy" id="194682"/>
    <lineage>
        <taxon>Eukaryota</taxon>
        <taxon>Fungi</taxon>
        <taxon>Dikarya</taxon>
        <taxon>Basidiomycota</taxon>
        <taxon>Agaricomycotina</taxon>
        <taxon>Agaricomycetes</taxon>
        <taxon>Polyporales</taxon>
        <taxon>Meruliaceae</taxon>
        <taxon>Phlebia</taxon>
    </lineage>
</organism>
<keyword evidence="2" id="KW-1185">Reference proteome</keyword>
<accession>A0ACC1TFI5</accession>
<evidence type="ECO:0000313" key="2">
    <source>
        <dbReference type="Proteomes" id="UP001148662"/>
    </source>
</evidence>
<protein>
    <submittedName>
        <fullName evidence="1">Uncharacterized protein</fullName>
    </submittedName>
</protein>
<dbReference type="EMBL" id="JANHOG010000010">
    <property type="protein sequence ID" value="KAJ3559762.1"/>
    <property type="molecule type" value="Genomic_DNA"/>
</dbReference>
<name>A0ACC1TFI5_9APHY</name>
<sequence>MATLNDSAKKSLKYLLILDFEATCGDAVRQMEIIEFPTLLYNIKEDKVEATFHEYVRPVVHPTLTRFCTELTGITQETVDEADAFPDVWKRYKEFLEAHELLQPDALDTYTFLTCGDWDLKTMLPRQLRLVEADYGLDESGNVVAPFDRWVNVKNSFRKQIGLRRYNVDMTGMLTRLKLDLVGRHHSGIDDCKNILRIVQKLREEGWDPSTAIPAAA</sequence>
<evidence type="ECO:0000313" key="1">
    <source>
        <dbReference type="EMBL" id="KAJ3559762.1"/>
    </source>
</evidence>